<reference evidence="8 9" key="1">
    <citation type="submission" date="2014-02" db="EMBL/GenBank/DDBJ databases">
        <title>The small core and large imbalanced accessory genome model reveals a collaborative survival strategy of Sorangium cellulosum strains in nature.</title>
        <authorList>
            <person name="Han K."/>
            <person name="Peng R."/>
            <person name="Blom J."/>
            <person name="Li Y.-Z."/>
        </authorList>
    </citation>
    <scope>NUCLEOTIDE SEQUENCE [LARGE SCALE GENOMIC DNA]</scope>
    <source>
        <strain evidence="8 9">So0007-03</strain>
    </source>
</reference>
<feature type="compositionally biased region" description="Basic and acidic residues" evidence="5">
    <location>
        <begin position="909"/>
        <end position="939"/>
    </location>
</feature>
<sequence length="1010" mass="109956">MTGTEEHGLRGEETLTLSPGPGAGLASTSTTESPVLGAAPLGPTEPAPRPEESPASRTGPLRRSSTAQEPFGPPMSSRQATGPAIRAGTLIGHYELIRELGRGGMGTVFLGRDVRLGRLVGIKVVTSLTGARLQRFLVEARATALCKHENIVTIHDVNEHDGYPYMVLEYIDGQSLRAWMDQRRPAGADEAVATAPVSASAAVEMMVPVVRALSCAHKLGIVHRDLKPENIMLEASGAIKVLDFGIAKLLDTDVAGPVERAPISIRTTLTREGAMMGTIPYMSPEQWLGEGIDHASDIWAVGIMLYELVTGAHPLAPVTVHSLMQVALLDQPMPELDGARPELGALGGIIDRCLRKRKAERTASAQQLLSELLPLLPGRHEIVLGADESPFAGLSAFQEADADRFFGRAEDVARMVTRLRSQPLLAIVGASGVGKSSLVRAGIVPALKRSGGGWESLILRPGREPMAALAELLGHPSLLTRGGSERPEPSGGDASRGRMLVERLRAEPGYLGAELRAWAARKQRRVVLFVDQFEELYTLSCDAGERAAFLSCLGGVADDASSPLRVILSMRSDFIERVAEDRHFMAAVTRGLVVLPPIGRAGLRDALTRPVQAARYEIEDPALVEDILDVLETTRGALPLLQFMAARWWDLRDRERRLLTRASYEAIGGVAGTLASHADAVLAGLGGRQAKLCRAILERLVTPERTRAIASLEELRELPGDGDPDELESVVHLLADARLLAIETGRDDAGSKVEIVHESLIARWPTLLRWLDENQEDAVFLGKLRAAARHWASSGGADDLLWRGKLAEEARRFRERSERRLPEREQRYLDAVIGLAGQAQRRKRNLIVGTIASLALLVVGATAGIVTVVRQNRVISAQLADIRRTEDSLEEALARETASRQAAEQARMSTEEQRKRAELLQREAEEARDRAEAEAERARAAAGEARTARDEARTSEAEARRAKAQADDERARAGVEERKAKQAADDERRSKEELEQLIRRSVGRIRDRLR</sequence>
<name>A0A150TI73_SORCE</name>
<dbReference type="EMBL" id="JEME01002427">
    <property type="protein sequence ID" value="KYG04346.1"/>
    <property type="molecule type" value="Genomic_DNA"/>
</dbReference>
<dbReference type="GO" id="GO:0004674">
    <property type="term" value="F:protein serine/threonine kinase activity"/>
    <property type="evidence" value="ECO:0007669"/>
    <property type="project" value="TreeGrafter"/>
</dbReference>
<feature type="domain" description="Protein kinase" evidence="7">
    <location>
        <begin position="94"/>
        <end position="376"/>
    </location>
</feature>
<dbReference type="InterPro" id="IPR000719">
    <property type="entry name" value="Prot_kinase_dom"/>
</dbReference>
<dbReference type="Gene3D" id="3.30.200.20">
    <property type="entry name" value="Phosphorylase Kinase, domain 1"/>
    <property type="match status" value="1"/>
</dbReference>
<evidence type="ECO:0000259" key="7">
    <source>
        <dbReference type="PROSITE" id="PS50011"/>
    </source>
</evidence>
<evidence type="ECO:0000256" key="5">
    <source>
        <dbReference type="SAM" id="MobiDB-lite"/>
    </source>
</evidence>
<proteinExistence type="predicted"/>
<keyword evidence="1" id="KW-0808">Transferase</keyword>
<evidence type="ECO:0000313" key="9">
    <source>
        <dbReference type="Proteomes" id="UP000075502"/>
    </source>
</evidence>
<dbReference type="PANTHER" id="PTHR43289:SF6">
    <property type="entry name" value="SERINE_THREONINE-PROTEIN KINASE NEKL-3"/>
    <property type="match status" value="1"/>
</dbReference>
<keyword evidence="3 8" id="KW-0418">Kinase</keyword>
<keyword evidence="6" id="KW-1133">Transmembrane helix</keyword>
<evidence type="ECO:0000256" key="3">
    <source>
        <dbReference type="ARBA" id="ARBA00022777"/>
    </source>
</evidence>
<dbReference type="Proteomes" id="UP000075502">
    <property type="component" value="Unassembled WGS sequence"/>
</dbReference>
<accession>A0A150TI73</accession>
<dbReference type="InterPro" id="IPR027417">
    <property type="entry name" value="P-loop_NTPase"/>
</dbReference>
<dbReference type="PROSITE" id="PS00108">
    <property type="entry name" value="PROTEIN_KINASE_ST"/>
    <property type="match status" value="1"/>
</dbReference>
<dbReference type="SUPFAM" id="SSF52540">
    <property type="entry name" value="P-loop containing nucleoside triphosphate hydrolases"/>
    <property type="match status" value="1"/>
</dbReference>
<gene>
    <name evidence="8" type="ORF">BE21_47300</name>
</gene>
<feature type="compositionally biased region" description="Basic and acidic residues" evidence="5">
    <location>
        <begin position="1"/>
        <end position="13"/>
    </location>
</feature>
<dbReference type="PANTHER" id="PTHR43289">
    <property type="entry name" value="MITOGEN-ACTIVATED PROTEIN KINASE KINASE KINASE 20-RELATED"/>
    <property type="match status" value="1"/>
</dbReference>
<dbReference type="InterPro" id="IPR049052">
    <property type="entry name" value="nSTAND1"/>
</dbReference>
<dbReference type="Gene3D" id="1.10.510.10">
    <property type="entry name" value="Transferase(Phosphotransferase) domain 1"/>
    <property type="match status" value="1"/>
</dbReference>
<dbReference type="SMART" id="SM00220">
    <property type="entry name" value="S_TKc"/>
    <property type="match status" value="1"/>
</dbReference>
<evidence type="ECO:0000256" key="4">
    <source>
        <dbReference type="ARBA" id="ARBA00022840"/>
    </source>
</evidence>
<keyword evidence="6" id="KW-0472">Membrane</keyword>
<keyword evidence="4" id="KW-0067">ATP-binding</keyword>
<keyword evidence="6" id="KW-0812">Transmembrane</keyword>
<dbReference type="Gene3D" id="3.40.50.300">
    <property type="entry name" value="P-loop containing nucleotide triphosphate hydrolases"/>
    <property type="match status" value="1"/>
</dbReference>
<evidence type="ECO:0000256" key="2">
    <source>
        <dbReference type="ARBA" id="ARBA00022741"/>
    </source>
</evidence>
<keyword evidence="2" id="KW-0547">Nucleotide-binding</keyword>
<dbReference type="AlphaFoldDB" id="A0A150TI73"/>
<dbReference type="GO" id="GO:0005524">
    <property type="term" value="F:ATP binding"/>
    <property type="evidence" value="ECO:0007669"/>
    <property type="project" value="UniProtKB-KW"/>
</dbReference>
<dbReference type="Pfam" id="PF00069">
    <property type="entry name" value="Pkinase"/>
    <property type="match status" value="1"/>
</dbReference>
<evidence type="ECO:0000256" key="6">
    <source>
        <dbReference type="SAM" id="Phobius"/>
    </source>
</evidence>
<comment type="caution">
    <text evidence="8">The sequence shown here is derived from an EMBL/GenBank/DDBJ whole genome shotgun (WGS) entry which is preliminary data.</text>
</comment>
<dbReference type="Pfam" id="PF20703">
    <property type="entry name" value="nSTAND1"/>
    <property type="match status" value="1"/>
</dbReference>
<dbReference type="InterPro" id="IPR011009">
    <property type="entry name" value="Kinase-like_dom_sf"/>
</dbReference>
<dbReference type="CDD" id="cd14014">
    <property type="entry name" value="STKc_PknB_like"/>
    <property type="match status" value="1"/>
</dbReference>
<dbReference type="SUPFAM" id="SSF56112">
    <property type="entry name" value="Protein kinase-like (PK-like)"/>
    <property type="match status" value="1"/>
</dbReference>
<protein>
    <submittedName>
        <fullName evidence="8">Protein kinase</fullName>
    </submittedName>
</protein>
<evidence type="ECO:0000256" key="1">
    <source>
        <dbReference type="ARBA" id="ARBA00022679"/>
    </source>
</evidence>
<organism evidence="8 9">
    <name type="scientific">Sorangium cellulosum</name>
    <name type="common">Polyangium cellulosum</name>
    <dbReference type="NCBI Taxonomy" id="56"/>
    <lineage>
        <taxon>Bacteria</taxon>
        <taxon>Pseudomonadati</taxon>
        <taxon>Myxococcota</taxon>
        <taxon>Polyangia</taxon>
        <taxon>Polyangiales</taxon>
        <taxon>Polyangiaceae</taxon>
        <taxon>Sorangium</taxon>
    </lineage>
</organism>
<dbReference type="InterPro" id="IPR008271">
    <property type="entry name" value="Ser/Thr_kinase_AS"/>
</dbReference>
<feature type="region of interest" description="Disordered" evidence="5">
    <location>
        <begin position="1"/>
        <end position="83"/>
    </location>
</feature>
<dbReference type="PROSITE" id="PS50011">
    <property type="entry name" value="PROTEIN_KINASE_DOM"/>
    <property type="match status" value="1"/>
</dbReference>
<evidence type="ECO:0000313" key="8">
    <source>
        <dbReference type="EMBL" id="KYG04346.1"/>
    </source>
</evidence>
<feature type="compositionally biased region" description="Basic and acidic residues" evidence="5">
    <location>
        <begin position="946"/>
        <end position="997"/>
    </location>
</feature>
<feature type="region of interest" description="Disordered" evidence="5">
    <location>
        <begin position="894"/>
        <end position="997"/>
    </location>
</feature>
<feature type="transmembrane region" description="Helical" evidence="6">
    <location>
        <begin position="846"/>
        <end position="869"/>
    </location>
</feature>